<dbReference type="AlphaFoldDB" id="A0A833N2H7"/>
<reference evidence="1 2" key="1">
    <citation type="submission" date="2019-10" db="EMBL/GenBank/DDBJ databases">
        <title>New genus of Silvanigrellaceae.</title>
        <authorList>
            <person name="Pitt A."/>
            <person name="Hahn M.W."/>
        </authorList>
    </citation>
    <scope>NUCLEOTIDE SEQUENCE [LARGE SCALE GENOMIC DNA]</scope>
    <source>
        <strain evidence="1 2">33A1-SZDP</strain>
    </source>
</reference>
<dbReference type="RefSeq" id="WP_152212466.1">
    <property type="nucleotide sequence ID" value="NZ_WFLN01000005.1"/>
</dbReference>
<dbReference type="EMBL" id="WFLN01000005">
    <property type="protein sequence ID" value="KAB8032227.1"/>
    <property type="molecule type" value="Genomic_DNA"/>
</dbReference>
<keyword evidence="2" id="KW-1185">Reference proteome</keyword>
<protein>
    <submittedName>
        <fullName evidence="1">Uncharacterized protein</fullName>
    </submittedName>
</protein>
<proteinExistence type="predicted"/>
<evidence type="ECO:0000313" key="1">
    <source>
        <dbReference type="EMBL" id="KAB8032227.1"/>
    </source>
</evidence>
<evidence type="ECO:0000313" key="2">
    <source>
        <dbReference type="Proteomes" id="UP000442694"/>
    </source>
</evidence>
<dbReference type="Proteomes" id="UP000442694">
    <property type="component" value="Unassembled WGS sequence"/>
</dbReference>
<accession>A0A833N2H7</accession>
<name>A0A833N2H7_9BACT</name>
<comment type="caution">
    <text evidence="1">The sequence shown here is derived from an EMBL/GenBank/DDBJ whole genome shotgun (WGS) entry which is preliminary data.</text>
</comment>
<organism evidence="1 2">
    <name type="scientific">Fluviispira multicolorata</name>
    <dbReference type="NCBI Taxonomy" id="2654512"/>
    <lineage>
        <taxon>Bacteria</taxon>
        <taxon>Pseudomonadati</taxon>
        <taxon>Bdellovibrionota</taxon>
        <taxon>Oligoflexia</taxon>
        <taxon>Silvanigrellales</taxon>
        <taxon>Silvanigrellaceae</taxon>
        <taxon>Fluviispira</taxon>
    </lineage>
</organism>
<sequence length="84" mass="9833">MSEQSNNVKYEKRIIDNAVCRRRFHLVYEEGTKKESHVEIKCPHCGVILFEENNHPTTILARDENLIKSPDGTEPIVYECKFLK</sequence>
<gene>
    <name evidence="1" type="ORF">GCL57_06155</name>
</gene>